<dbReference type="Pfam" id="PF01554">
    <property type="entry name" value="MatE"/>
    <property type="match status" value="1"/>
</dbReference>
<dbReference type="AlphaFoldDB" id="A0AAW3JR24"/>
<evidence type="ECO:0000256" key="1">
    <source>
        <dbReference type="ARBA" id="ARBA00004651"/>
    </source>
</evidence>
<evidence type="ECO:0008006" key="10">
    <source>
        <dbReference type="Google" id="ProtNLM"/>
    </source>
</evidence>
<feature type="transmembrane region" description="Helical" evidence="7">
    <location>
        <begin position="55"/>
        <end position="73"/>
    </location>
</feature>
<feature type="transmembrane region" description="Helical" evidence="7">
    <location>
        <begin position="156"/>
        <end position="178"/>
    </location>
</feature>
<protein>
    <recommendedName>
        <fullName evidence="10">Polysaccharide biosynthesis protein</fullName>
    </recommendedName>
</protein>
<organism evidence="8 9">
    <name type="scientific">Butyribacter intestini</name>
    <dbReference type="NCBI Taxonomy" id="1703332"/>
    <lineage>
        <taxon>Bacteria</taxon>
        <taxon>Bacillati</taxon>
        <taxon>Bacillota</taxon>
        <taxon>Clostridia</taxon>
        <taxon>Lachnospirales</taxon>
        <taxon>Lachnospiraceae</taxon>
        <taxon>Butyribacter</taxon>
    </lineage>
</organism>
<feature type="region of interest" description="Disordered" evidence="6">
    <location>
        <begin position="114"/>
        <end position="133"/>
    </location>
</feature>
<evidence type="ECO:0000313" key="9">
    <source>
        <dbReference type="Proteomes" id="UP000050833"/>
    </source>
</evidence>
<dbReference type="PIRSF" id="PIRSF038958">
    <property type="entry name" value="PG_synth_SpoVB"/>
    <property type="match status" value="1"/>
</dbReference>
<keyword evidence="4 7" id="KW-1133">Transmembrane helix</keyword>
<feature type="transmembrane region" description="Helical" evidence="7">
    <location>
        <begin position="392"/>
        <end position="419"/>
    </location>
</feature>
<feature type="transmembrane region" description="Helical" evidence="7">
    <location>
        <begin position="440"/>
        <end position="465"/>
    </location>
</feature>
<dbReference type="Pfam" id="PF01943">
    <property type="entry name" value="Polysacc_synt"/>
    <property type="match status" value="2"/>
</dbReference>
<keyword evidence="5 7" id="KW-0472">Membrane</keyword>
<proteinExistence type="predicted"/>
<feature type="transmembrane region" description="Helical" evidence="7">
    <location>
        <begin position="471"/>
        <end position="490"/>
    </location>
</feature>
<evidence type="ECO:0000313" key="8">
    <source>
        <dbReference type="EMBL" id="KQC84543.1"/>
    </source>
</evidence>
<evidence type="ECO:0000256" key="2">
    <source>
        <dbReference type="ARBA" id="ARBA00022475"/>
    </source>
</evidence>
<feature type="compositionally biased region" description="Low complexity" evidence="6">
    <location>
        <begin position="120"/>
        <end position="133"/>
    </location>
</feature>
<dbReference type="Proteomes" id="UP000050833">
    <property type="component" value="Unassembled WGS sequence"/>
</dbReference>
<feature type="transmembrane region" description="Helical" evidence="7">
    <location>
        <begin position="256"/>
        <end position="274"/>
    </location>
</feature>
<reference evidence="8 9" key="1">
    <citation type="submission" date="2015-10" db="EMBL/GenBank/DDBJ databases">
        <title>Butyribacter intestini gen. nov., sp. nov., a butyric acid-producing bacterium of the family Lachnospiraceae isolated from the human faeces.</title>
        <authorList>
            <person name="Zou Y."/>
            <person name="Xue W."/>
            <person name="Luo G."/>
            <person name="Lv M."/>
        </authorList>
    </citation>
    <scope>NUCLEOTIDE SEQUENCE [LARGE SCALE GENOMIC DNA]</scope>
    <source>
        <strain evidence="8 9">TF01-11</strain>
    </source>
</reference>
<dbReference type="PANTHER" id="PTHR30250">
    <property type="entry name" value="PST FAMILY PREDICTED COLANIC ACID TRANSPORTER"/>
    <property type="match status" value="1"/>
</dbReference>
<dbReference type="InterPro" id="IPR050833">
    <property type="entry name" value="Poly_Biosynth_Transport"/>
</dbReference>
<dbReference type="GO" id="GO:0015297">
    <property type="term" value="F:antiporter activity"/>
    <property type="evidence" value="ECO:0007669"/>
    <property type="project" value="InterPro"/>
</dbReference>
<evidence type="ECO:0000256" key="3">
    <source>
        <dbReference type="ARBA" id="ARBA00022692"/>
    </source>
</evidence>
<evidence type="ECO:0000256" key="5">
    <source>
        <dbReference type="ARBA" id="ARBA00023136"/>
    </source>
</evidence>
<feature type="transmembrane region" description="Helical" evidence="7">
    <location>
        <begin position="198"/>
        <end position="219"/>
    </location>
</feature>
<sequence length="550" mass="61588">MNSAAKTKKKVKNRLKSNIIKGTLILSCASILSRIIGFIYRIYLADILGEQLLGTYQLIFPIYVLCFTIYGAGMQSAISQVVATLIGKNNTHSKDDGLKGSVSKDRSLKNSNLKYRSSKNGNFKDNTSKNNNKSSLVKGNYPFVSSSARNITPRTILLAGTILSFILALFLSIFINFNSKWIACNILMVPDCDIYLKLLTYLFPFCSISACICGYQYGLENAKPPAIAGIIEQITRILFVFIVQGFFSDKEICCQIAVYGLTVGEFFGFLYNMSTIKNKKRNNKKHISDKNLNNDNAKLHSESLHSKRQHAYNAKSDNQQFKRQELKNKTFNKRKNKISLKESFKLLLPVFISLTSIKLTISLLHSVESIFIPASLVKYGYTMNEALSVYGIYSGMAMPFIMFPATITMAISTMLLPAVSKAHSSGNKKQIKKLIRRTSYFCLVTGMAATVFFLLFGNICASLFFHNELAGRYLTVMSFLCPFLYLNMTYSSILNGLGKPHMTFVITVVCTLIKILSLMFFVPKYGMIAYIAASLIAEALLCVMLRHYCG</sequence>
<evidence type="ECO:0000256" key="7">
    <source>
        <dbReference type="SAM" id="Phobius"/>
    </source>
</evidence>
<dbReference type="CDD" id="cd13124">
    <property type="entry name" value="MATE_SpoVB_like"/>
    <property type="match status" value="1"/>
</dbReference>
<comment type="caution">
    <text evidence="8">The sequence shown here is derived from an EMBL/GenBank/DDBJ whole genome shotgun (WGS) entry which is preliminary data.</text>
</comment>
<dbReference type="RefSeq" id="WP_055943321.1">
    <property type="nucleotide sequence ID" value="NZ_JAQDCV010000002.1"/>
</dbReference>
<evidence type="ECO:0000256" key="6">
    <source>
        <dbReference type="SAM" id="MobiDB-lite"/>
    </source>
</evidence>
<keyword evidence="9" id="KW-1185">Reference proteome</keyword>
<feature type="transmembrane region" description="Helical" evidence="7">
    <location>
        <begin position="527"/>
        <end position="545"/>
    </location>
</feature>
<dbReference type="GO" id="GO:0005886">
    <property type="term" value="C:plasma membrane"/>
    <property type="evidence" value="ECO:0007669"/>
    <property type="project" value="UniProtKB-SubCell"/>
</dbReference>
<feature type="transmembrane region" description="Helical" evidence="7">
    <location>
        <begin position="226"/>
        <end position="244"/>
    </location>
</feature>
<gene>
    <name evidence="8" type="ORF">APZ18_07240</name>
</gene>
<dbReference type="EMBL" id="LLKB01000005">
    <property type="protein sequence ID" value="KQC84543.1"/>
    <property type="molecule type" value="Genomic_DNA"/>
</dbReference>
<name>A0AAW3JR24_9FIRM</name>
<dbReference type="GO" id="GO:0042910">
    <property type="term" value="F:xenobiotic transmembrane transporter activity"/>
    <property type="evidence" value="ECO:0007669"/>
    <property type="project" value="InterPro"/>
</dbReference>
<accession>A0AAW3JR24</accession>
<dbReference type="InterPro" id="IPR002797">
    <property type="entry name" value="Polysacc_synth"/>
</dbReference>
<comment type="subcellular location">
    <subcellularLocation>
        <location evidence="1">Cell membrane</location>
        <topology evidence="1">Multi-pass membrane protein</topology>
    </subcellularLocation>
</comment>
<feature type="transmembrane region" description="Helical" evidence="7">
    <location>
        <begin position="502"/>
        <end position="521"/>
    </location>
</feature>
<dbReference type="InterPro" id="IPR024923">
    <property type="entry name" value="PG_synth_SpoVB"/>
</dbReference>
<keyword evidence="3 7" id="KW-0812">Transmembrane</keyword>
<keyword evidence="2" id="KW-1003">Cell membrane</keyword>
<dbReference type="InterPro" id="IPR002528">
    <property type="entry name" value="MATE_fam"/>
</dbReference>
<feature type="transmembrane region" description="Helical" evidence="7">
    <location>
        <begin position="20"/>
        <end position="43"/>
    </location>
</feature>
<feature type="transmembrane region" description="Helical" evidence="7">
    <location>
        <begin position="346"/>
        <end position="372"/>
    </location>
</feature>
<dbReference type="PANTHER" id="PTHR30250:SF21">
    <property type="entry name" value="LIPID II FLIPPASE MURJ"/>
    <property type="match status" value="1"/>
</dbReference>
<evidence type="ECO:0000256" key="4">
    <source>
        <dbReference type="ARBA" id="ARBA00022989"/>
    </source>
</evidence>